<dbReference type="PANTHER" id="PTHR36221:SF1">
    <property type="entry name" value="DUF742 DOMAIN-CONTAINING PROTEIN"/>
    <property type="match status" value="1"/>
</dbReference>
<proteinExistence type="predicted"/>
<evidence type="ECO:0008006" key="3">
    <source>
        <dbReference type="Google" id="ProtNLM"/>
    </source>
</evidence>
<dbReference type="AlphaFoldDB" id="A0A1H5RJ22"/>
<dbReference type="RefSeq" id="WP_086678530.1">
    <property type="nucleotide sequence ID" value="NZ_FNUJ01000014.1"/>
</dbReference>
<reference evidence="2" key="1">
    <citation type="submission" date="2016-10" db="EMBL/GenBank/DDBJ databases">
        <authorList>
            <person name="Varghese N."/>
            <person name="Submissions S."/>
        </authorList>
    </citation>
    <scope>NUCLEOTIDE SEQUENCE [LARGE SCALE GENOMIC DNA]</scope>
    <source>
        <strain evidence="2">DSM 44654</strain>
    </source>
</reference>
<accession>A0A1H5RJ22</accession>
<dbReference type="STRING" id="218821.SAMN05421837_11461"/>
<name>A0A1H5RJ22_9PSEU</name>
<sequence>MEPPLGLDPDTADLVRPYFRTHGRTRPTRTLPVETLISATERGRTPEHACSREEAAICLLCRSSQSVAEIAAYRRIPLGVARVLVSDLADRGLVAVQDAQLAPGDRPSIDFMERVLRGLHAMT</sequence>
<dbReference type="Proteomes" id="UP000198878">
    <property type="component" value="Unassembled WGS sequence"/>
</dbReference>
<dbReference type="EMBL" id="FNUJ01000014">
    <property type="protein sequence ID" value="SEF37501.1"/>
    <property type="molecule type" value="Genomic_DNA"/>
</dbReference>
<organism evidence="1 2">
    <name type="scientific">Amycolatopsis pretoriensis</name>
    <dbReference type="NCBI Taxonomy" id="218821"/>
    <lineage>
        <taxon>Bacteria</taxon>
        <taxon>Bacillati</taxon>
        <taxon>Actinomycetota</taxon>
        <taxon>Actinomycetes</taxon>
        <taxon>Pseudonocardiales</taxon>
        <taxon>Pseudonocardiaceae</taxon>
        <taxon>Amycolatopsis</taxon>
    </lineage>
</organism>
<evidence type="ECO:0000313" key="2">
    <source>
        <dbReference type="Proteomes" id="UP000198878"/>
    </source>
</evidence>
<dbReference type="PANTHER" id="PTHR36221">
    <property type="entry name" value="DUF742 DOMAIN-CONTAINING PROTEIN"/>
    <property type="match status" value="1"/>
</dbReference>
<keyword evidence="2" id="KW-1185">Reference proteome</keyword>
<evidence type="ECO:0000313" key="1">
    <source>
        <dbReference type="EMBL" id="SEF37501.1"/>
    </source>
</evidence>
<dbReference type="OrthoDB" id="4244884at2"/>
<protein>
    <recommendedName>
        <fullName evidence="3">DUF742 domain-containing protein</fullName>
    </recommendedName>
</protein>
<dbReference type="Pfam" id="PF05331">
    <property type="entry name" value="DUF742"/>
    <property type="match status" value="1"/>
</dbReference>
<gene>
    <name evidence="1" type="ORF">SAMN05421837_11461</name>
</gene>
<dbReference type="InterPro" id="IPR007995">
    <property type="entry name" value="DUF742"/>
</dbReference>